<dbReference type="Gene3D" id="2.60.120.730">
    <property type="match status" value="2"/>
</dbReference>
<evidence type="ECO:0008006" key="5">
    <source>
        <dbReference type="Google" id="ProtNLM"/>
    </source>
</evidence>
<evidence type="ECO:0000259" key="2">
    <source>
        <dbReference type="Pfam" id="PF25513"/>
    </source>
</evidence>
<dbReference type="Pfam" id="PF18628">
    <property type="entry name" value="P2_N"/>
    <property type="match status" value="1"/>
</dbReference>
<proteinExistence type="predicted"/>
<dbReference type="RefSeq" id="WP_189377750.1">
    <property type="nucleotide sequence ID" value="NZ_BNAH01000005.1"/>
</dbReference>
<dbReference type="Proteomes" id="UP000626370">
    <property type="component" value="Unassembled WGS sequence"/>
</dbReference>
<dbReference type="InterPro" id="IPR053751">
    <property type="entry name" value="Viral_Major_Capsid_sf"/>
</dbReference>
<evidence type="ECO:0000313" key="3">
    <source>
        <dbReference type="EMBL" id="GHE87442.1"/>
    </source>
</evidence>
<keyword evidence="4" id="KW-1185">Reference proteome</keyword>
<evidence type="ECO:0000259" key="1">
    <source>
        <dbReference type="Pfam" id="PF18628"/>
    </source>
</evidence>
<name>A0ABQ3IKY9_9GAMM</name>
<organism evidence="3 4">
    <name type="scientific">Thalassotalea profundi</name>
    <dbReference type="NCBI Taxonomy" id="2036687"/>
    <lineage>
        <taxon>Bacteria</taxon>
        <taxon>Pseudomonadati</taxon>
        <taxon>Pseudomonadota</taxon>
        <taxon>Gammaproteobacteria</taxon>
        <taxon>Alteromonadales</taxon>
        <taxon>Colwelliaceae</taxon>
        <taxon>Thalassotalea</taxon>
    </lineage>
</organism>
<dbReference type="InterPro" id="IPR041377">
    <property type="entry name" value="P2_N"/>
</dbReference>
<gene>
    <name evidence="3" type="ORF">GCM10011501_16140</name>
</gene>
<comment type="caution">
    <text evidence="3">The sequence shown here is derived from an EMBL/GenBank/DDBJ whole genome shotgun (WGS) entry which is preliminary data.</text>
</comment>
<reference evidence="4" key="1">
    <citation type="journal article" date="2019" name="Int. J. Syst. Evol. Microbiol.">
        <title>The Global Catalogue of Microorganisms (GCM) 10K type strain sequencing project: providing services to taxonomists for standard genome sequencing and annotation.</title>
        <authorList>
            <consortium name="The Broad Institute Genomics Platform"/>
            <consortium name="The Broad Institute Genome Sequencing Center for Infectious Disease"/>
            <person name="Wu L."/>
            <person name="Ma J."/>
        </authorList>
    </citation>
    <scope>NUCLEOTIDE SEQUENCE [LARGE SCALE GENOMIC DNA]</scope>
    <source>
        <strain evidence="4">CGMCC 1.15922</strain>
    </source>
</reference>
<evidence type="ECO:0000313" key="4">
    <source>
        <dbReference type="Proteomes" id="UP000626370"/>
    </source>
</evidence>
<dbReference type="EMBL" id="BNAH01000005">
    <property type="protein sequence ID" value="GHE87442.1"/>
    <property type="molecule type" value="Genomic_DNA"/>
</dbReference>
<dbReference type="InterPro" id="IPR057915">
    <property type="entry name" value="P2_C"/>
</dbReference>
<feature type="domain" description="Viral coat protein P2 N-terminal" evidence="1">
    <location>
        <begin position="17"/>
        <end position="147"/>
    </location>
</feature>
<feature type="domain" description="Viral coat protein P2 C-terminal" evidence="2">
    <location>
        <begin position="162"/>
        <end position="277"/>
    </location>
</feature>
<sequence>MNKSLITQALARVFTSHIKLDAATGSNYSDEWTIKLQAGMTYHRIKLVTNLLERVAIKKVTIDVNGSDAAYASGAYLEFLAKAYQKAQTTGIFVFDLSKFHYRTQAGVFQTQLVTLPSDDVTLKILFGAKGATDPATPTLRASATVSDNAQMMPRIFEPKKYESVLYASAADDIEWIFPSGSIHKKIQTIAFDETEASISKIKVKRGSITLNEWTRAELDHDLKELGGILPQADMCLVDFTVLGFGTTGMPTNDLKFELTTSAAGSIKAHIDGYEQVIFPKAEQSA</sequence>
<dbReference type="Pfam" id="PF25513">
    <property type="entry name" value="P2_C"/>
    <property type="match status" value="1"/>
</dbReference>
<accession>A0ABQ3IKY9</accession>
<protein>
    <recommendedName>
        <fullName evidence="5">Viral coat protein P2 N-terminal domain-containing protein</fullName>
    </recommendedName>
</protein>